<feature type="compositionally biased region" description="Pro residues" evidence="9">
    <location>
        <begin position="31"/>
        <end position="40"/>
    </location>
</feature>
<dbReference type="InterPro" id="IPR001138">
    <property type="entry name" value="Zn2Cys6_DnaBD"/>
</dbReference>
<evidence type="ECO:0000256" key="6">
    <source>
        <dbReference type="ARBA" id="ARBA00023163"/>
    </source>
</evidence>
<name>A0A9W9FAG2_9EURO</name>
<accession>A0A9W9FAG2</accession>
<feature type="coiled-coil region" evidence="8">
    <location>
        <begin position="120"/>
        <end position="147"/>
    </location>
</feature>
<dbReference type="PROSITE" id="PS50048">
    <property type="entry name" value="ZN2_CY6_FUNGAL_2"/>
    <property type="match status" value="1"/>
</dbReference>
<feature type="domain" description="Zn(2)-C6 fungal-type" evidence="10">
    <location>
        <begin position="78"/>
        <end position="110"/>
    </location>
</feature>
<dbReference type="Gene3D" id="4.10.240.10">
    <property type="entry name" value="Zn(2)-C6 fungal-type DNA-binding domain"/>
    <property type="match status" value="1"/>
</dbReference>
<dbReference type="GO" id="GO:0008270">
    <property type="term" value="F:zinc ion binding"/>
    <property type="evidence" value="ECO:0007669"/>
    <property type="project" value="InterPro"/>
</dbReference>
<proteinExistence type="predicted"/>
<evidence type="ECO:0000256" key="4">
    <source>
        <dbReference type="ARBA" id="ARBA00023015"/>
    </source>
</evidence>
<protein>
    <recommendedName>
        <fullName evidence="10">Zn(2)-C6 fungal-type domain-containing protein</fullName>
    </recommendedName>
</protein>
<keyword evidence="12" id="KW-1185">Reference proteome</keyword>
<dbReference type="FunFam" id="4.10.240.10:FF:000003">
    <property type="entry name" value="C6 transcription factor (Leu3)"/>
    <property type="match status" value="1"/>
</dbReference>
<feature type="region of interest" description="Disordered" evidence="9">
    <location>
        <begin position="709"/>
        <end position="787"/>
    </location>
</feature>
<evidence type="ECO:0000256" key="8">
    <source>
        <dbReference type="SAM" id="Coils"/>
    </source>
</evidence>
<keyword evidence="6" id="KW-0804">Transcription</keyword>
<dbReference type="GeneID" id="81395488"/>
<dbReference type="GO" id="GO:0001216">
    <property type="term" value="F:DNA-binding transcription activator activity"/>
    <property type="evidence" value="ECO:0007669"/>
    <property type="project" value="UniProtKB-ARBA"/>
</dbReference>
<dbReference type="SMART" id="SM00066">
    <property type="entry name" value="GAL4"/>
    <property type="match status" value="1"/>
</dbReference>
<dbReference type="GO" id="GO:0005634">
    <property type="term" value="C:nucleus"/>
    <property type="evidence" value="ECO:0007669"/>
    <property type="project" value="UniProtKB-SubCell"/>
</dbReference>
<dbReference type="InterPro" id="IPR051089">
    <property type="entry name" value="prtT"/>
</dbReference>
<keyword evidence="4" id="KW-0805">Transcription regulation</keyword>
<reference evidence="11" key="2">
    <citation type="journal article" date="2023" name="IMA Fungus">
        <title>Comparative genomic study of the Penicillium genus elucidates a diverse pangenome and 15 lateral gene transfer events.</title>
        <authorList>
            <person name="Petersen C."/>
            <person name="Sorensen T."/>
            <person name="Nielsen M.R."/>
            <person name="Sondergaard T.E."/>
            <person name="Sorensen J.L."/>
            <person name="Fitzpatrick D.A."/>
            <person name="Frisvad J.C."/>
            <person name="Nielsen K.L."/>
        </authorList>
    </citation>
    <scope>NUCLEOTIDE SEQUENCE</scope>
    <source>
        <strain evidence="11">IBT 34128</strain>
    </source>
</reference>
<comment type="subcellular location">
    <subcellularLocation>
        <location evidence="1">Nucleus</location>
    </subcellularLocation>
</comment>
<dbReference type="InterPro" id="IPR036864">
    <property type="entry name" value="Zn2-C6_fun-type_DNA-bd_sf"/>
</dbReference>
<feature type="region of interest" description="Disordered" evidence="9">
    <location>
        <begin position="1"/>
        <end position="72"/>
    </location>
</feature>
<evidence type="ECO:0000259" key="10">
    <source>
        <dbReference type="PROSITE" id="PS50048"/>
    </source>
</evidence>
<dbReference type="Proteomes" id="UP001141434">
    <property type="component" value="Unassembled WGS sequence"/>
</dbReference>
<keyword evidence="7" id="KW-0539">Nucleus</keyword>
<dbReference type="OrthoDB" id="8062037at2759"/>
<gene>
    <name evidence="11" type="ORF">NUU61_005738</name>
</gene>
<dbReference type="PANTHER" id="PTHR31845">
    <property type="entry name" value="FINGER DOMAIN PROTEIN, PUTATIVE-RELATED"/>
    <property type="match status" value="1"/>
</dbReference>
<feature type="compositionally biased region" description="Polar residues" evidence="9">
    <location>
        <begin position="709"/>
        <end position="783"/>
    </location>
</feature>
<feature type="region of interest" description="Disordered" evidence="9">
    <location>
        <begin position="149"/>
        <end position="239"/>
    </location>
</feature>
<keyword evidence="8" id="KW-0175">Coiled coil</keyword>
<dbReference type="EMBL" id="JAPMSZ010000007">
    <property type="protein sequence ID" value="KAJ5096382.1"/>
    <property type="molecule type" value="Genomic_DNA"/>
</dbReference>
<keyword evidence="3" id="KW-0862">Zinc</keyword>
<dbReference type="PROSITE" id="PS00463">
    <property type="entry name" value="ZN2_CY6_FUNGAL_1"/>
    <property type="match status" value="1"/>
</dbReference>
<evidence type="ECO:0000256" key="2">
    <source>
        <dbReference type="ARBA" id="ARBA00022723"/>
    </source>
</evidence>
<dbReference type="RefSeq" id="XP_056511933.1">
    <property type="nucleotide sequence ID" value="XM_056656320.1"/>
</dbReference>
<evidence type="ECO:0000313" key="12">
    <source>
        <dbReference type="Proteomes" id="UP001141434"/>
    </source>
</evidence>
<keyword evidence="2" id="KW-0479">Metal-binding</keyword>
<dbReference type="CDD" id="cd00067">
    <property type="entry name" value="GAL4"/>
    <property type="match status" value="1"/>
</dbReference>
<dbReference type="GO" id="GO:0000976">
    <property type="term" value="F:transcription cis-regulatory region binding"/>
    <property type="evidence" value="ECO:0007669"/>
    <property type="project" value="TreeGrafter"/>
</dbReference>
<dbReference type="CDD" id="cd12148">
    <property type="entry name" value="fungal_TF_MHR"/>
    <property type="match status" value="1"/>
</dbReference>
<keyword evidence="5" id="KW-0238">DNA-binding</keyword>
<evidence type="ECO:0000256" key="9">
    <source>
        <dbReference type="SAM" id="MobiDB-lite"/>
    </source>
</evidence>
<dbReference type="GO" id="GO:0000981">
    <property type="term" value="F:DNA-binding transcription factor activity, RNA polymerase II-specific"/>
    <property type="evidence" value="ECO:0007669"/>
    <property type="project" value="InterPro"/>
</dbReference>
<evidence type="ECO:0000256" key="7">
    <source>
        <dbReference type="ARBA" id="ARBA00023242"/>
    </source>
</evidence>
<comment type="caution">
    <text evidence="11">The sequence shown here is derived from an EMBL/GenBank/DDBJ whole genome shotgun (WGS) entry which is preliminary data.</text>
</comment>
<evidence type="ECO:0000256" key="3">
    <source>
        <dbReference type="ARBA" id="ARBA00022833"/>
    </source>
</evidence>
<dbReference type="PANTHER" id="PTHR31845:SF39">
    <property type="entry name" value="TRANSCRIPTION FACTOR PBCR-RELATED"/>
    <property type="match status" value="1"/>
</dbReference>
<evidence type="ECO:0000313" key="11">
    <source>
        <dbReference type="EMBL" id="KAJ5096382.1"/>
    </source>
</evidence>
<feature type="compositionally biased region" description="Basic and acidic residues" evidence="9">
    <location>
        <begin position="166"/>
        <end position="179"/>
    </location>
</feature>
<organism evidence="11 12">
    <name type="scientific">Penicillium alfredii</name>
    <dbReference type="NCBI Taxonomy" id="1506179"/>
    <lineage>
        <taxon>Eukaryota</taxon>
        <taxon>Fungi</taxon>
        <taxon>Dikarya</taxon>
        <taxon>Ascomycota</taxon>
        <taxon>Pezizomycotina</taxon>
        <taxon>Eurotiomycetes</taxon>
        <taxon>Eurotiomycetidae</taxon>
        <taxon>Eurotiales</taxon>
        <taxon>Aspergillaceae</taxon>
        <taxon>Penicillium</taxon>
    </lineage>
</organism>
<dbReference type="AlphaFoldDB" id="A0A9W9FAG2"/>
<sequence length="882" mass="97320">MELDPQLRASRDGDTRRSSYMPSRPLVNPVPGYPAPPQYFPPGGHQARDTSALEPGPTYADPSSDPENPLADLKRARACEPCRQLKVRCDPDPDHPDGSCKRCAKARRTCFVTAPTRKRQKKTDSRVAELERKIDALTATLQASHSNALFSAAPPADPPPSQPQPHDQHTSRRWLKEDSQQAGTKRQHGGQAKVPPQNLLGPQYSRPGSPSVEQLHDRRPPHHWRGPYSGAIEPPKTDAGNEFVDVIDRGIIDIETAVAAFNRFVNQMAEEMPVVMLHPETKMGDVRREKPALFLAITAAGVGVFNPNLQLSLFGELYRLIGDRVVVKGEKSLDLLQAILVGTLWYLPPDNFDEIKFWQLIHMAVALAMDLGLNRRTLTNKRPFTLVRDLMMKKPAVISFDPDGPEARRAWIGCYFLAVQAATALRRVLLVRWQPYNDECLEILENHPDALPSDRKLVWWAKLGLIMEEVGVHFSTDYPGSIITFADSKLRYTMKALENELFQWRRDIPEELYTETLANTEHTVNLFMHEPAMSVDCNTTTDADSPSSDSLAGPAVSAIIDGLTTCISSIHKALDSMCTVEIDRLLCLPTMWLGRTSYAMVSLIKIYSHLTPECRIGQIIDVESLKIEYYMDKVISHYRTGAARDGGRAVAKFGNILVLLRNWFIKKKDQGQALKDVFADPREAVPCGPPLMKPGTTPLHLLSEIATGEPTNRASSSGHAPNQASGPEYTSSTEPSSNRGVGATPTTRTNSYGAPDTPNSTAGHKAADTQTSWASDPSANFPSSFPGPLEMGNRGYYQSFNAADPSQPYPDLAASSNIPTQTQQTYPDMSSTASMQLSQPMGVVPEMGTETVFDPDNVFLFGSMMDEGLFSFPMSFGGNFGF</sequence>
<reference evidence="11" key="1">
    <citation type="submission" date="2022-11" db="EMBL/GenBank/DDBJ databases">
        <authorList>
            <person name="Petersen C."/>
        </authorList>
    </citation>
    <scope>NUCLEOTIDE SEQUENCE</scope>
    <source>
        <strain evidence="11">IBT 34128</strain>
    </source>
</reference>
<evidence type="ECO:0000256" key="5">
    <source>
        <dbReference type="ARBA" id="ARBA00023125"/>
    </source>
</evidence>
<evidence type="ECO:0000256" key="1">
    <source>
        <dbReference type="ARBA" id="ARBA00004123"/>
    </source>
</evidence>
<dbReference type="SUPFAM" id="SSF57701">
    <property type="entry name" value="Zn2/Cys6 DNA-binding domain"/>
    <property type="match status" value="1"/>
</dbReference>